<dbReference type="GO" id="GO:0055085">
    <property type="term" value="P:transmembrane transport"/>
    <property type="evidence" value="ECO:0007669"/>
    <property type="project" value="InterPro"/>
</dbReference>
<accession>A0A1X6ZX94</accession>
<organism evidence="5 6">
    <name type="scientific">Roseivivax jejudonensis</name>
    <dbReference type="NCBI Taxonomy" id="1529041"/>
    <lineage>
        <taxon>Bacteria</taxon>
        <taxon>Pseudomonadati</taxon>
        <taxon>Pseudomonadota</taxon>
        <taxon>Alphaproteobacteria</taxon>
        <taxon>Rhodobacterales</taxon>
        <taxon>Roseobacteraceae</taxon>
        <taxon>Roseivivax</taxon>
    </lineage>
</organism>
<dbReference type="InterPro" id="IPR038404">
    <property type="entry name" value="TRAP_DctP_sf"/>
</dbReference>
<gene>
    <name evidence="5" type="ORF">ROJ8625_03226</name>
</gene>
<sequence length="339" mass="36931">MMTKRFWSALLAAGTLLGATAAQAEDYTFHRWLPDQHPVNARTLMPWFDAVREATEGRVDISYTAASLVPPPRQIDAVASGAVDFALAVHGHTPGRFRASLIGELPFLARDAEPLSVALWRTHAEYFEEANEYAGTKVLAVFAARPGAVWSHSRAFASMEDWDGAKVFCGVRNSCALVERLGAVPVQRPGPQVREMLEKKIVDAAFIDHSSYKDFRLQPFVTNATETPRGIYAATFYVVMNEDKWTALSDADKAAIEELAGESLARTAGANWDDESRIAMEQMAENDVAVVEASGDYLAAMQEAVIAPSEAAYLEEAQTIGVDGAAALSFLRAQIEEEG</sequence>
<keyword evidence="2 4" id="KW-0732">Signal</keyword>
<comment type="subcellular location">
    <subcellularLocation>
        <location evidence="1">Periplasm</location>
    </subcellularLocation>
</comment>
<evidence type="ECO:0000256" key="1">
    <source>
        <dbReference type="ARBA" id="ARBA00004418"/>
    </source>
</evidence>
<evidence type="ECO:0000256" key="2">
    <source>
        <dbReference type="ARBA" id="ARBA00022729"/>
    </source>
</evidence>
<dbReference type="Gene3D" id="3.40.190.170">
    <property type="entry name" value="Bacterial extracellular solute-binding protein, family 7"/>
    <property type="match status" value="1"/>
</dbReference>
<reference evidence="5 6" key="1">
    <citation type="submission" date="2017-03" db="EMBL/GenBank/DDBJ databases">
        <authorList>
            <person name="Afonso C.L."/>
            <person name="Miller P.J."/>
            <person name="Scott M.A."/>
            <person name="Spackman E."/>
            <person name="Goraichik I."/>
            <person name="Dimitrov K.M."/>
            <person name="Suarez D.L."/>
            <person name="Swayne D.E."/>
        </authorList>
    </citation>
    <scope>NUCLEOTIDE SEQUENCE [LARGE SCALE GENOMIC DNA]</scope>
    <source>
        <strain evidence="5 6">CECT 8625</strain>
    </source>
</reference>
<protein>
    <submittedName>
        <fullName evidence="5">Bacterial extracellular solute-binding protein, family 7</fullName>
    </submittedName>
</protein>
<dbReference type="OrthoDB" id="7822595at2"/>
<dbReference type="PANTHER" id="PTHR33376:SF15">
    <property type="entry name" value="BLL6794 PROTEIN"/>
    <property type="match status" value="1"/>
</dbReference>
<dbReference type="RefSeq" id="WP_085792915.1">
    <property type="nucleotide sequence ID" value="NZ_FWFK01000006.1"/>
</dbReference>
<name>A0A1X6ZX94_9RHOB</name>
<evidence type="ECO:0000256" key="4">
    <source>
        <dbReference type="SAM" id="SignalP"/>
    </source>
</evidence>
<dbReference type="AlphaFoldDB" id="A0A1X6ZX94"/>
<dbReference type="Pfam" id="PF03480">
    <property type="entry name" value="DctP"/>
    <property type="match status" value="1"/>
</dbReference>
<proteinExistence type="predicted"/>
<dbReference type="CDD" id="cd13665">
    <property type="entry name" value="PBP2_TRAP_Dctp3_4"/>
    <property type="match status" value="1"/>
</dbReference>
<dbReference type="EMBL" id="FWFK01000006">
    <property type="protein sequence ID" value="SLN63764.1"/>
    <property type="molecule type" value="Genomic_DNA"/>
</dbReference>
<evidence type="ECO:0000313" key="6">
    <source>
        <dbReference type="Proteomes" id="UP000193570"/>
    </source>
</evidence>
<dbReference type="InterPro" id="IPR018389">
    <property type="entry name" value="DctP_fam"/>
</dbReference>
<dbReference type="NCBIfam" id="NF037995">
    <property type="entry name" value="TRAP_S1"/>
    <property type="match status" value="1"/>
</dbReference>
<evidence type="ECO:0000313" key="5">
    <source>
        <dbReference type="EMBL" id="SLN63764.1"/>
    </source>
</evidence>
<dbReference type="Proteomes" id="UP000193570">
    <property type="component" value="Unassembled WGS sequence"/>
</dbReference>
<keyword evidence="3" id="KW-0574">Periplasm</keyword>
<dbReference type="GO" id="GO:0042597">
    <property type="term" value="C:periplasmic space"/>
    <property type="evidence" value="ECO:0007669"/>
    <property type="project" value="UniProtKB-SubCell"/>
</dbReference>
<feature type="chain" id="PRO_5013049933" evidence="4">
    <location>
        <begin position="25"/>
        <end position="339"/>
    </location>
</feature>
<dbReference type="PANTHER" id="PTHR33376">
    <property type="match status" value="1"/>
</dbReference>
<feature type="signal peptide" evidence="4">
    <location>
        <begin position="1"/>
        <end position="24"/>
    </location>
</feature>
<evidence type="ECO:0000256" key="3">
    <source>
        <dbReference type="ARBA" id="ARBA00022764"/>
    </source>
</evidence>
<keyword evidence="6" id="KW-1185">Reference proteome</keyword>